<keyword evidence="2" id="KW-1185">Reference proteome</keyword>
<dbReference type="Proteomes" id="UP000326262">
    <property type="component" value="Segment"/>
</dbReference>
<evidence type="ECO:0000313" key="2">
    <source>
        <dbReference type="Proteomes" id="UP000326262"/>
    </source>
</evidence>
<organism evidence="1 2">
    <name type="scientific">Ralstonia phage P-PSG-11</name>
    <dbReference type="NCBI Taxonomy" id="2652430"/>
    <lineage>
        <taxon>Viruses</taxon>
        <taxon>Duplodnaviria</taxon>
        <taxon>Heunggongvirae</taxon>
        <taxon>Uroviricota</taxon>
        <taxon>Caudoviricetes</taxon>
        <taxon>Autographivirales</taxon>
        <taxon>Gyeongsanvirus</taxon>
        <taxon>Gyeongsanvirus PPSG11</taxon>
    </lineage>
</organism>
<evidence type="ECO:0000313" key="1">
    <source>
        <dbReference type="EMBL" id="QFP93700.1"/>
    </source>
</evidence>
<sequence>MANAVKRFENKKVERVVIETVKEPAGVALVLSDDEARILTRLLGHHVVGPMKGPRGALDGIFQALYGLYGHTKPFDVDSERGFTSLLVIKAE</sequence>
<accession>A0A5P8D6R9</accession>
<dbReference type="EMBL" id="MN270889">
    <property type="protein sequence ID" value="QFP93700.1"/>
    <property type="molecule type" value="Genomic_DNA"/>
</dbReference>
<reference evidence="1 2" key="1">
    <citation type="submission" date="2019-08" db="EMBL/GenBank/DDBJ databases">
        <title>Six bacteriophages against potato bacterial diseases.</title>
        <authorList>
            <person name="Zhang X."/>
            <person name="Kering K."/>
        </authorList>
    </citation>
    <scope>NUCLEOTIDE SEQUENCE [LARGE SCALE GENOMIC DNA]</scope>
</reference>
<proteinExistence type="predicted"/>
<protein>
    <submittedName>
        <fullName evidence="1">Uncharacterized protein</fullName>
    </submittedName>
</protein>
<name>A0A5P8D6R9_9CAUD</name>